<evidence type="ECO:0000313" key="6">
    <source>
        <dbReference type="Proteomes" id="UP000436088"/>
    </source>
</evidence>
<dbReference type="Pfam" id="PF01132">
    <property type="entry name" value="EFP"/>
    <property type="match status" value="1"/>
</dbReference>
<accession>A0A6A3B5T2</accession>
<keyword evidence="3" id="KW-1133">Transmembrane helix</keyword>
<dbReference type="Gene3D" id="1.25.40.10">
    <property type="entry name" value="Tetratricopeptide repeat domain"/>
    <property type="match status" value="1"/>
</dbReference>
<evidence type="ECO:0000256" key="1">
    <source>
        <dbReference type="ARBA" id="ARBA00022737"/>
    </source>
</evidence>
<keyword evidence="3" id="KW-0472">Membrane</keyword>
<dbReference type="AlphaFoldDB" id="A0A6A3B5T2"/>
<name>A0A6A3B5T2_HIBSY</name>
<dbReference type="Pfam" id="PF01535">
    <property type="entry name" value="PPR"/>
    <property type="match status" value="1"/>
</dbReference>
<evidence type="ECO:0000256" key="2">
    <source>
        <dbReference type="PROSITE-ProRule" id="PRU00708"/>
    </source>
</evidence>
<dbReference type="InterPro" id="IPR002885">
    <property type="entry name" value="PPR_rpt"/>
</dbReference>
<dbReference type="EMBL" id="VEPZ02000901">
    <property type="protein sequence ID" value="KAE8712136.1"/>
    <property type="molecule type" value="Genomic_DNA"/>
</dbReference>
<dbReference type="InterPro" id="IPR001059">
    <property type="entry name" value="Transl_elong_P/YeiP_cen"/>
</dbReference>
<dbReference type="InterPro" id="IPR012340">
    <property type="entry name" value="NA-bd_OB-fold"/>
</dbReference>
<dbReference type="NCBIfam" id="TIGR00756">
    <property type="entry name" value="PPR"/>
    <property type="match status" value="1"/>
</dbReference>
<reference evidence="5" key="1">
    <citation type="submission" date="2019-09" db="EMBL/GenBank/DDBJ databases">
        <title>Draft genome information of white flower Hibiscus syriacus.</title>
        <authorList>
            <person name="Kim Y.-M."/>
        </authorList>
    </citation>
    <scope>NUCLEOTIDE SEQUENCE [LARGE SCALE GENOMIC DNA]</scope>
    <source>
        <strain evidence="5">YM2019G1</strain>
    </source>
</reference>
<dbReference type="Proteomes" id="UP000436088">
    <property type="component" value="Unassembled WGS sequence"/>
</dbReference>
<comment type="caution">
    <text evidence="5">The sequence shown here is derived from an EMBL/GenBank/DDBJ whole genome shotgun (WGS) entry which is preliminary data.</text>
</comment>
<evidence type="ECO:0000313" key="5">
    <source>
        <dbReference type="EMBL" id="KAE8712136.1"/>
    </source>
</evidence>
<dbReference type="Gene3D" id="2.40.50.140">
    <property type="entry name" value="Nucleic acid-binding proteins"/>
    <property type="match status" value="1"/>
</dbReference>
<gene>
    <name evidence="5" type="ORF">F3Y22_tig00110263pilonHSYRG00012</name>
</gene>
<dbReference type="PROSITE" id="PS51375">
    <property type="entry name" value="PPR"/>
    <property type="match status" value="1"/>
</dbReference>
<dbReference type="GO" id="GO:0005737">
    <property type="term" value="C:cytoplasm"/>
    <property type="evidence" value="ECO:0007669"/>
    <property type="project" value="TreeGrafter"/>
</dbReference>
<organism evidence="5 6">
    <name type="scientific">Hibiscus syriacus</name>
    <name type="common">Rose of Sharon</name>
    <dbReference type="NCBI Taxonomy" id="106335"/>
    <lineage>
        <taxon>Eukaryota</taxon>
        <taxon>Viridiplantae</taxon>
        <taxon>Streptophyta</taxon>
        <taxon>Embryophyta</taxon>
        <taxon>Tracheophyta</taxon>
        <taxon>Spermatophyta</taxon>
        <taxon>Magnoliopsida</taxon>
        <taxon>eudicotyledons</taxon>
        <taxon>Gunneridae</taxon>
        <taxon>Pentapetalae</taxon>
        <taxon>rosids</taxon>
        <taxon>malvids</taxon>
        <taxon>Malvales</taxon>
        <taxon>Malvaceae</taxon>
        <taxon>Malvoideae</taxon>
        <taxon>Hibiscus</taxon>
    </lineage>
</organism>
<dbReference type="InterPro" id="IPR011990">
    <property type="entry name" value="TPR-like_helical_dom_sf"/>
</dbReference>
<feature type="transmembrane region" description="Helical" evidence="3">
    <location>
        <begin position="89"/>
        <end position="107"/>
    </location>
</feature>
<dbReference type="GO" id="GO:0003746">
    <property type="term" value="F:translation elongation factor activity"/>
    <property type="evidence" value="ECO:0007669"/>
    <property type="project" value="InterPro"/>
</dbReference>
<dbReference type="PANTHER" id="PTHR30053:SF12">
    <property type="entry name" value="ELONGATION FACTOR P (EF-P) FAMILY PROTEIN"/>
    <property type="match status" value="1"/>
</dbReference>
<feature type="repeat" description="PPR" evidence="2">
    <location>
        <begin position="156"/>
        <end position="186"/>
    </location>
</feature>
<dbReference type="SUPFAM" id="SSF50249">
    <property type="entry name" value="Nucleic acid-binding proteins"/>
    <property type="match status" value="1"/>
</dbReference>
<keyword evidence="3" id="KW-0812">Transmembrane</keyword>
<sequence length="196" mass="22399">MRNYITDNTVEKTFRAESTIEEADVFKEQKQYTYKDDSQYVFMDLTTFEEIHLNEGSAHGIDFDRLFKSCNRVHVAKLLHALVFISGKAQSVFSLTSLLMFMLTLVLSHSRVAHSITFAHMLKACSELSAMLVNCSMICRKLANAQKVFDNMVVRDVVSWNSIIVAYEQNDDPDKALALFYDMQLTCSFILTTCAF</sequence>
<evidence type="ECO:0000259" key="4">
    <source>
        <dbReference type="Pfam" id="PF01132"/>
    </source>
</evidence>
<proteinExistence type="predicted"/>
<dbReference type="PANTHER" id="PTHR30053">
    <property type="entry name" value="ELONGATION FACTOR P"/>
    <property type="match status" value="1"/>
</dbReference>
<dbReference type="InterPro" id="IPR020599">
    <property type="entry name" value="Transl_elong_fac_P/YeiP"/>
</dbReference>
<feature type="domain" description="Translation elongation factor P/YeiP central" evidence="4">
    <location>
        <begin position="31"/>
        <end position="55"/>
    </location>
</feature>
<keyword evidence="6" id="KW-1185">Reference proteome</keyword>
<protein>
    <recommendedName>
        <fullName evidence="4">Translation elongation factor P/YeiP central domain-containing protein</fullName>
    </recommendedName>
</protein>
<evidence type="ECO:0000256" key="3">
    <source>
        <dbReference type="SAM" id="Phobius"/>
    </source>
</evidence>
<keyword evidence="1" id="KW-0677">Repeat</keyword>